<gene>
    <name evidence="1" type="primary">ubiJ</name>
    <name evidence="2" type="ORF">GLW01_10985</name>
</gene>
<organism evidence="2 3">
    <name type="scientific">Vreelandella halophila</name>
    <dbReference type="NCBI Taxonomy" id="86177"/>
    <lineage>
        <taxon>Bacteria</taxon>
        <taxon>Pseudomonadati</taxon>
        <taxon>Pseudomonadota</taxon>
        <taxon>Gammaproteobacteria</taxon>
        <taxon>Oceanospirillales</taxon>
        <taxon>Halomonadaceae</taxon>
        <taxon>Vreelandella</taxon>
    </lineage>
</organism>
<comment type="caution">
    <text evidence="2">The sequence shown here is derived from an EMBL/GenBank/DDBJ whole genome shotgun (WGS) entry which is preliminary data.</text>
</comment>
<comment type="similarity">
    <text evidence="1">Belongs to the UbiJ family.</text>
</comment>
<evidence type="ECO:0000313" key="2">
    <source>
        <dbReference type="EMBL" id="MYL27319.1"/>
    </source>
</evidence>
<accession>A0A9X4YCS2</accession>
<dbReference type="AlphaFoldDB" id="A0A9X4YCS2"/>
<dbReference type="HAMAP" id="MF_02215">
    <property type="entry name" value="UbiJ"/>
    <property type="match status" value="1"/>
</dbReference>
<dbReference type="PANTHER" id="PTHR38693:SF1">
    <property type="entry name" value="UBIQUINONE BIOSYNTHESIS ACCESSORY FACTOR UBIJ"/>
    <property type="match status" value="1"/>
</dbReference>
<keyword evidence="3" id="KW-1185">Reference proteome</keyword>
<reference evidence="2 3" key="1">
    <citation type="submission" date="2019-11" db="EMBL/GenBank/DDBJ databases">
        <title>Genome sequences of 17 halophilic strains isolated from different environments.</title>
        <authorList>
            <person name="Furrow R.E."/>
        </authorList>
    </citation>
    <scope>NUCLEOTIDE SEQUENCE [LARGE SCALE GENOMIC DNA]</scope>
    <source>
        <strain evidence="2 3">22507_15_FS</strain>
    </source>
</reference>
<protein>
    <recommendedName>
        <fullName evidence="1">Ubiquinone biosynthesis accessory factor UbiJ</fullName>
    </recommendedName>
</protein>
<comment type="subcellular location">
    <subcellularLocation>
        <location evidence="1">Cytoplasm</location>
    </subcellularLocation>
</comment>
<dbReference type="RefSeq" id="WP_160899066.1">
    <property type="nucleotide sequence ID" value="NZ_WMEX01000005.1"/>
</dbReference>
<dbReference type="GO" id="GO:0005737">
    <property type="term" value="C:cytoplasm"/>
    <property type="evidence" value="ECO:0007669"/>
    <property type="project" value="UniProtKB-SubCell"/>
</dbReference>
<dbReference type="OrthoDB" id="9796077at2"/>
<evidence type="ECO:0000256" key="1">
    <source>
        <dbReference type="HAMAP-Rule" id="MF_02215"/>
    </source>
</evidence>
<dbReference type="GO" id="GO:0006744">
    <property type="term" value="P:ubiquinone biosynthetic process"/>
    <property type="evidence" value="ECO:0007669"/>
    <property type="project" value="UniProtKB-UniRule"/>
</dbReference>
<comment type="function">
    <text evidence="1">Required for ubiquinone (coenzyme Q) biosynthesis. Binds hydrophobic ubiquinone biosynthetic intermediates via its SCP2 domain and is essential for the stability of the Ubi complex. May constitute a docking platform where Ubi enzymes assemble and access their SCP2-bound polyprenyl substrates.</text>
</comment>
<sequence length="207" mass="22027">MGLGGTLLDQATTMAASALNRALEADPAARDILLEELAAPVAITLVPFGATLTLARSGDRLALKQGPSGPGTDTHITATPLALLALAGGDTSGLDQGLITVEGDSERVRHLAHRLHALAPDWEAFLARTLGDVPAHVIARRLRDALRWSQQARASVHANIEDYLHEESGLVPGRHEAEARFSDIDALESRVKTLENRLNNLAPGEDH</sequence>
<proteinExistence type="inferred from homology"/>
<keyword evidence="1" id="KW-0831">Ubiquinone biosynthesis</keyword>
<dbReference type="EMBL" id="WMEX01000005">
    <property type="protein sequence ID" value="MYL27319.1"/>
    <property type="molecule type" value="Genomic_DNA"/>
</dbReference>
<comment type="pathway">
    <text evidence="1">Cofactor biosynthesis; ubiquinone biosynthesis.</text>
</comment>
<keyword evidence="1" id="KW-0963">Cytoplasm</keyword>
<dbReference type="PANTHER" id="PTHR38693">
    <property type="entry name" value="UBIQUINONE BIOSYNTHESIS PROTEIN UBIJ"/>
    <property type="match status" value="1"/>
</dbReference>
<name>A0A9X4YCS2_9GAMM</name>
<dbReference type="Proteomes" id="UP000460751">
    <property type="component" value="Unassembled WGS sequence"/>
</dbReference>
<dbReference type="InterPro" id="IPR038989">
    <property type="entry name" value="UbiJ"/>
</dbReference>
<evidence type="ECO:0000313" key="3">
    <source>
        <dbReference type="Proteomes" id="UP000460751"/>
    </source>
</evidence>